<evidence type="ECO:0000256" key="8">
    <source>
        <dbReference type="SAM" id="MobiDB-lite"/>
    </source>
</evidence>
<dbReference type="Proteomes" id="UP000029121">
    <property type="component" value="Unassembled WGS sequence"/>
</dbReference>
<dbReference type="eggNOG" id="KOG2866">
    <property type="taxonomic scope" value="Eukaryota"/>
</dbReference>
<dbReference type="GO" id="GO:0006281">
    <property type="term" value="P:DNA repair"/>
    <property type="evidence" value="ECO:0007669"/>
    <property type="project" value="UniProtKB-UniRule"/>
</dbReference>
<evidence type="ECO:0000256" key="4">
    <source>
        <dbReference type="ARBA" id="ARBA00023172"/>
    </source>
</evidence>
<evidence type="ECO:0000259" key="9">
    <source>
        <dbReference type="Pfam" id="PF08743"/>
    </source>
</evidence>
<dbReference type="PANTHER" id="PTHR16140:SF0">
    <property type="entry name" value="NON-STRUCTURAL MAINTENANCE OF CHROMOSOMES ELEMENT 4"/>
    <property type="match status" value="1"/>
</dbReference>
<dbReference type="GO" id="GO:0005634">
    <property type="term" value="C:nucleus"/>
    <property type="evidence" value="ECO:0007669"/>
    <property type="project" value="UniProtKB-SubCell"/>
</dbReference>
<dbReference type="EMBL" id="KB870807">
    <property type="protein sequence ID" value="EOA32460.1"/>
    <property type="molecule type" value="Genomic_DNA"/>
</dbReference>
<evidence type="ECO:0000256" key="2">
    <source>
        <dbReference type="ARBA" id="ARBA00008997"/>
    </source>
</evidence>
<dbReference type="GO" id="GO:0030915">
    <property type="term" value="C:Smc5-Smc6 complex"/>
    <property type="evidence" value="ECO:0007669"/>
    <property type="project" value="UniProtKB-UniRule"/>
</dbReference>
<protein>
    <recommendedName>
        <fullName evidence="7">Non-structural maintenance of chromosomes element 4</fullName>
    </recommendedName>
</protein>
<comment type="function">
    <text evidence="7">Component of the SMC5-SMC6 complex, that promotes sister chromatid alignment after DNA damage and facilitates double-stranded DNA breaks (DSBs) repair via homologous recombination between sister chromatids.</text>
</comment>
<keyword evidence="3 7" id="KW-0227">DNA damage</keyword>
<evidence type="ECO:0000256" key="1">
    <source>
        <dbReference type="ARBA" id="ARBA00004123"/>
    </source>
</evidence>
<dbReference type="PANTHER" id="PTHR16140">
    <property type="entry name" value="NON-STRUCTURAL MAINTENANCE OF CHROMOSOMES ELEMENT 4"/>
    <property type="match status" value="1"/>
</dbReference>
<keyword evidence="6 7" id="KW-0539">Nucleus</keyword>
<sequence>MRNSVKREAESTRDRSRGREADDSSPERPKIVKKEKQSKVVIAGSQEPPIQKEDDQGIADRRALRSQYLTLNHKIKDANDDLTKIGSDKFNRIITEVESLHKKVQKPREQVADAEVLSDLVDRVVASVKSLSAHGGVSPAEFVNALINGFGKTSLRIDADDSTQVSMKWKDLGFAVCSSVIVSYGCSTMLGPMDTKLKQRKRAVGDRKRTKPGAGVKPEEVDEAEKKTDTDNNMAMMFSILGKNKRVKFENLVLNRKSFAQTVENVFALSFLVKDGRVEINVDKDGSHFVVPRNAPDGNVVMSGEVVYSHYVLRFDYKDWKQMSTMVAVGDELMPHRETQVVSSACDLASKLSQDSRKQGSVVQEETALEDSSDMEGVNEDSKNGETGREFKVRKTTHL</sequence>
<evidence type="ECO:0000313" key="11">
    <source>
        <dbReference type="Proteomes" id="UP000029121"/>
    </source>
</evidence>
<dbReference type="GO" id="GO:0006310">
    <property type="term" value="P:DNA recombination"/>
    <property type="evidence" value="ECO:0007669"/>
    <property type="project" value="UniProtKB-UniRule"/>
</dbReference>
<feature type="compositionally biased region" description="Basic and acidic residues" evidence="8">
    <location>
        <begin position="1"/>
        <end position="38"/>
    </location>
</feature>
<dbReference type="OrthoDB" id="361242at2759"/>
<proteinExistence type="inferred from homology"/>
<keyword evidence="11" id="KW-1185">Reference proteome</keyword>
<feature type="region of interest" description="Disordered" evidence="8">
    <location>
        <begin position="356"/>
        <end position="399"/>
    </location>
</feature>
<feature type="region of interest" description="Disordered" evidence="8">
    <location>
        <begin position="1"/>
        <end position="58"/>
    </location>
</feature>
<keyword evidence="5 7" id="KW-0234">DNA repair</keyword>
<dbReference type="AlphaFoldDB" id="R0I3E8"/>
<feature type="compositionally biased region" description="Basic and acidic residues" evidence="8">
    <location>
        <begin position="380"/>
        <end position="393"/>
    </location>
</feature>
<dbReference type="KEGG" id="crb:17892860"/>
<feature type="domain" description="Non-structural maintenance of chromosome element 4 C-terminal" evidence="9">
    <location>
        <begin position="247"/>
        <end position="333"/>
    </location>
</feature>
<evidence type="ECO:0000256" key="3">
    <source>
        <dbReference type="ARBA" id="ARBA00022763"/>
    </source>
</evidence>
<dbReference type="Pfam" id="PF08743">
    <property type="entry name" value="Nse4_C"/>
    <property type="match status" value="1"/>
</dbReference>
<dbReference type="InterPro" id="IPR014854">
    <property type="entry name" value="Nse4_C"/>
</dbReference>
<reference evidence="11" key="1">
    <citation type="journal article" date="2013" name="Nat. Genet.">
        <title>The Capsella rubella genome and the genomic consequences of rapid mating system evolution.</title>
        <authorList>
            <person name="Slotte T."/>
            <person name="Hazzouri K.M."/>
            <person name="Agren J.A."/>
            <person name="Koenig D."/>
            <person name="Maumus F."/>
            <person name="Guo Y.L."/>
            <person name="Steige K."/>
            <person name="Platts A.E."/>
            <person name="Escobar J.S."/>
            <person name="Newman L.K."/>
            <person name="Wang W."/>
            <person name="Mandakova T."/>
            <person name="Vello E."/>
            <person name="Smith L.M."/>
            <person name="Henz S.R."/>
            <person name="Steffen J."/>
            <person name="Takuno S."/>
            <person name="Brandvain Y."/>
            <person name="Coop G."/>
            <person name="Andolfatto P."/>
            <person name="Hu T.T."/>
            <person name="Blanchette M."/>
            <person name="Clark R.M."/>
            <person name="Quesneville H."/>
            <person name="Nordborg M."/>
            <person name="Gaut B.S."/>
            <person name="Lysak M.A."/>
            <person name="Jenkins J."/>
            <person name="Grimwood J."/>
            <person name="Chapman J."/>
            <person name="Prochnik S."/>
            <person name="Shu S."/>
            <person name="Rokhsar D."/>
            <person name="Schmutz J."/>
            <person name="Weigel D."/>
            <person name="Wright S.I."/>
        </authorList>
    </citation>
    <scope>NUCLEOTIDE SEQUENCE [LARGE SCALE GENOMIC DNA]</scope>
    <source>
        <strain evidence="11">cv. Monte Gargano</strain>
    </source>
</reference>
<evidence type="ECO:0000256" key="5">
    <source>
        <dbReference type="ARBA" id="ARBA00023204"/>
    </source>
</evidence>
<dbReference type="STRING" id="81985.R0I3E8"/>
<organism evidence="10 11">
    <name type="scientific">Capsella rubella</name>
    <dbReference type="NCBI Taxonomy" id="81985"/>
    <lineage>
        <taxon>Eukaryota</taxon>
        <taxon>Viridiplantae</taxon>
        <taxon>Streptophyta</taxon>
        <taxon>Embryophyta</taxon>
        <taxon>Tracheophyta</taxon>
        <taxon>Spermatophyta</taxon>
        <taxon>Magnoliopsida</taxon>
        <taxon>eudicotyledons</taxon>
        <taxon>Gunneridae</taxon>
        <taxon>Pentapetalae</taxon>
        <taxon>rosids</taxon>
        <taxon>malvids</taxon>
        <taxon>Brassicales</taxon>
        <taxon>Brassicaceae</taxon>
        <taxon>Camelineae</taxon>
        <taxon>Capsella</taxon>
    </lineage>
</organism>
<evidence type="ECO:0000313" key="10">
    <source>
        <dbReference type="EMBL" id="EOA32460.1"/>
    </source>
</evidence>
<evidence type="ECO:0000256" key="7">
    <source>
        <dbReference type="RuleBase" id="RU365071"/>
    </source>
</evidence>
<comment type="subunit">
    <text evidence="7">Component of the SMC5-SMC6 complex.</text>
</comment>
<dbReference type="InterPro" id="IPR027786">
    <property type="entry name" value="Nse4/EID"/>
</dbReference>
<keyword evidence="4 7" id="KW-0233">DNA recombination</keyword>
<evidence type="ECO:0000256" key="6">
    <source>
        <dbReference type="ARBA" id="ARBA00023242"/>
    </source>
</evidence>
<gene>
    <name evidence="10" type="ORF">CARUB_v10015737mg</name>
</gene>
<feature type="compositionally biased region" description="Acidic residues" evidence="8">
    <location>
        <begin position="367"/>
        <end position="379"/>
    </location>
</feature>
<comment type="subcellular location">
    <subcellularLocation>
        <location evidence="1 7">Nucleus</location>
    </subcellularLocation>
</comment>
<feature type="region of interest" description="Disordered" evidence="8">
    <location>
        <begin position="199"/>
        <end position="228"/>
    </location>
</feature>
<comment type="similarity">
    <text evidence="2 7">Belongs to the NSE4 family.</text>
</comment>
<accession>R0I3E8</accession>
<name>R0I3E8_9BRAS</name>